<reference evidence="10" key="1">
    <citation type="submission" date="2025-04" db="UniProtKB">
        <authorList>
            <consortium name="RefSeq"/>
        </authorList>
    </citation>
    <scope>IDENTIFICATION</scope>
    <source>
        <tissue evidence="10">Whole insect</tissue>
    </source>
</reference>
<keyword evidence="4" id="KW-0597">Phosphoprotein</keyword>
<dbReference type="GO" id="GO:0007283">
    <property type="term" value="P:spermatogenesis"/>
    <property type="evidence" value="ECO:0007669"/>
    <property type="project" value="UniProtKB-KW"/>
</dbReference>
<protein>
    <recommendedName>
        <fullName evidence="2">Male-enhanced antigen 1</fullName>
    </recommendedName>
</protein>
<evidence type="ECO:0000313" key="10">
    <source>
        <dbReference type="RefSeq" id="XP_028142255.1"/>
    </source>
</evidence>
<evidence type="ECO:0000313" key="8">
    <source>
        <dbReference type="EnsemblMetazoa" id="XP_050501335.1"/>
    </source>
</evidence>
<feature type="compositionally biased region" description="Basic and acidic residues" evidence="7">
    <location>
        <begin position="10"/>
        <end position="22"/>
    </location>
</feature>
<proteinExistence type="predicted"/>
<keyword evidence="9" id="KW-1185">Reference proteome</keyword>
<keyword evidence="5" id="KW-0221">Differentiation</keyword>
<dbReference type="AlphaFoldDB" id="A0A6P7GDK7"/>
<sequence length="174" mass="19410">MVLLNTGSPDPDHPNEDLRVSNEDVLVITDDDSDQELDTENLDPSMLQYGHYQLLPTFPQPLPTFANEALDIDYSDEDADNGDETHNEVSNAPNNLPEIPVPPVTTIETTLLKEVWSASSSRSCDIEMDSKKVDEVKQAMSNIVLPPSAIPDWAADIPEEEWKQQLIKRLENIG</sequence>
<dbReference type="InterPro" id="IPR009685">
    <property type="entry name" value="MEA1"/>
</dbReference>
<dbReference type="RefSeq" id="XP_028142255.1">
    <property type="nucleotide sequence ID" value="XM_028286454.1"/>
</dbReference>
<evidence type="ECO:0000256" key="4">
    <source>
        <dbReference type="ARBA" id="ARBA00022553"/>
    </source>
</evidence>
<evidence type="ECO:0000256" key="6">
    <source>
        <dbReference type="ARBA" id="ARBA00022871"/>
    </source>
</evidence>
<keyword evidence="3" id="KW-0217">Developmental protein</keyword>
<comment type="function">
    <text evidence="1">May play an important role in spermatogenesis and/or testis development.</text>
</comment>
<dbReference type="EnsemblMetazoa" id="XM_050645378.1">
    <property type="protein sequence ID" value="XP_050501335.1"/>
    <property type="gene ID" value="LOC126881233"/>
</dbReference>
<dbReference type="InParanoid" id="A0A6P7GDK7"/>
<dbReference type="Pfam" id="PF06910">
    <property type="entry name" value="MEA1"/>
    <property type="match status" value="1"/>
</dbReference>
<feature type="region of interest" description="Disordered" evidence="7">
    <location>
        <begin position="1"/>
        <end position="22"/>
    </location>
</feature>
<organism evidence="10">
    <name type="scientific">Diabrotica virgifera virgifera</name>
    <name type="common">western corn rootworm</name>
    <dbReference type="NCBI Taxonomy" id="50390"/>
    <lineage>
        <taxon>Eukaryota</taxon>
        <taxon>Metazoa</taxon>
        <taxon>Ecdysozoa</taxon>
        <taxon>Arthropoda</taxon>
        <taxon>Hexapoda</taxon>
        <taxon>Insecta</taxon>
        <taxon>Pterygota</taxon>
        <taxon>Neoptera</taxon>
        <taxon>Endopterygota</taxon>
        <taxon>Coleoptera</taxon>
        <taxon>Polyphaga</taxon>
        <taxon>Cucujiformia</taxon>
        <taxon>Chrysomeloidea</taxon>
        <taxon>Chrysomelidae</taxon>
        <taxon>Galerucinae</taxon>
        <taxon>Diabroticina</taxon>
        <taxon>Diabroticites</taxon>
        <taxon>Diabrotica</taxon>
    </lineage>
</organism>
<evidence type="ECO:0000256" key="2">
    <source>
        <dbReference type="ARBA" id="ARBA00022245"/>
    </source>
</evidence>
<evidence type="ECO:0000256" key="3">
    <source>
        <dbReference type="ARBA" id="ARBA00022473"/>
    </source>
</evidence>
<dbReference type="Proteomes" id="UP001652700">
    <property type="component" value="Unplaced"/>
</dbReference>
<name>A0A6P7GDK7_DIAVI</name>
<evidence type="ECO:0000256" key="5">
    <source>
        <dbReference type="ARBA" id="ARBA00022782"/>
    </source>
</evidence>
<evidence type="ECO:0000256" key="1">
    <source>
        <dbReference type="ARBA" id="ARBA00002540"/>
    </source>
</evidence>
<feature type="region of interest" description="Disordered" evidence="7">
    <location>
        <begin position="75"/>
        <end position="102"/>
    </location>
</feature>
<dbReference type="GO" id="GO:0030154">
    <property type="term" value="P:cell differentiation"/>
    <property type="evidence" value="ECO:0007669"/>
    <property type="project" value="UniProtKB-KW"/>
</dbReference>
<evidence type="ECO:0000256" key="7">
    <source>
        <dbReference type="SAM" id="MobiDB-lite"/>
    </source>
</evidence>
<reference evidence="8" key="2">
    <citation type="submission" date="2025-05" db="UniProtKB">
        <authorList>
            <consortium name="EnsemblMetazoa"/>
        </authorList>
    </citation>
    <scope>IDENTIFICATION</scope>
</reference>
<keyword evidence="6" id="KW-0744">Spermatogenesis</keyword>
<gene>
    <name evidence="10" type="primary">LOC114336128</name>
</gene>
<dbReference type="OrthoDB" id="5593200at2759"/>
<evidence type="ECO:0000313" key="9">
    <source>
        <dbReference type="Proteomes" id="UP001652700"/>
    </source>
</evidence>
<dbReference type="PANTHER" id="PTHR17005">
    <property type="entry name" value="MALE-ENHANCED ANTIGEN-1"/>
    <property type="match status" value="1"/>
</dbReference>
<accession>A0A6P7GDK7</accession>